<organism evidence="1 2">
    <name type="scientific">Mycolicibacter acidiphilus</name>
    <dbReference type="NCBI Taxonomy" id="2835306"/>
    <lineage>
        <taxon>Bacteria</taxon>
        <taxon>Bacillati</taxon>
        <taxon>Actinomycetota</taxon>
        <taxon>Actinomycetes</taxon>
        <taxon>Mycobacteriales</taxon>
        <taxon>Mycobacteriaceae</taxon>
        <taxon>Mycolicibacter</taxon>
    </lineage>
</organism>
<accession>A0ABS5RPH2</accession>
<dbReference type="RefSeq" id="WP_214095013.1">
    <property type="nucleotide sequence ID" value="NZ_JAHCLR010000090.1"/>
</dbReference>
<feature type="non-terminal residue" evidence="1">
    <location>
        <position position="1"/>
    </location>
</feature>
<name>A0ABS5RPH2_9MYCO</name>
<dbReference type="EMBL" id="JAHCLR010000090">
    <property type="protein sequence ID" value="MBS9536185.1"/>
    <property type="molecule type" value="Genomic_DNA"/>
</dbReference>
<evidence type="ECO:0008006" key="3">
    <source>
        <dbReference type="Google" id="ProtNLM"/>
    </source>
</evidence>
<proteinExistence type="predicted"/>
<evidence type="ECO:0000313" key="2">
    <source>
        <dbReference type="Proteomes" id="UP001519535"/>
    </source>
</evidence>
<comment type="caution">
    <text evidence="1">The sequence shown here is derived from an EMBL/GenBank/DDBJ whole genome shotgun (WGS) entry which is preliminary data.</text>
</comment>
<keyword evidence="2" id="KW-1185">Reference proteome</keyword>
<protein>
    <recommendedName>
        <fullName evidence="3">Transposase</fullName>
    </recommendedName>
</protein>
<dbReference type="Proteomes" id="UP001519535">
    <property type="component" value="Unassembled WGS sequence"/>
</dbReference>
<reference evidence="1 2" key="1">
    <citation type="submission" date="2021-05" db="EMBL/GenBank/DDBJ databases">
        <title>Mycobacterium acidophilum sp. nov., an extremely acid-tolerant member of the genus Mycobacterium.</title>
        <authorList>
            <person name="Xia J."/>
        </authorList>
    </citation>
    <scope>NUCLEOTIDE SEQUENCE [LARGE SCALE GENOMIC DNA]</scope>
    <source>
        <strain evidence="1 2">M1</strain>
    </source>
</reference>
<evidence type="ECO:0000313" key="1">
    <source>
        <dbReference type="EMBL" id="MBS9536185.1"/>
    </source>
</evidence>
<gene>
    <name evidence="1" type="ORF">KIH27_21620</name>
</gene>
<sequence length="125" mass="14184">PEAVEHHQCRCPSLPWLTWLDSERWEARAMRRFAQEFRILGGMEACWRVYRDLRLRRSDIRQTSAVAGARKLDLRVGGGPLYEVDVTDTVTGDVFSGVGYSPVDATRNAWYGAVVSRPKARGCRS</sequence>